<dbReference type="GO" id="GO:0003677">
    <property type="term" value="F:DNA binding"/>
    <property type="evidence" value="ECO:0007669"/>
    <property type="project" value="InterPro"/>
</dbReference>
<keyword evidence="3" id="KW-1185">Reference proteome</keyword>
<dbReference type="OrthoDB" id="7593424at2"/>
<name>A0A0J7XWU9_9SPHN</name>
<organism evidence="2 3">
    <name type="scientific">Novosphingobium barchaimii LL02</name>
    <dbReference type="NCBI Taxonomy" id="1114963"/>
    <lineage>
        <taxon>Bacteria</taxon>
        <taxon>Pseudomonadati</taxon>
        <taxon>Pseudomonadota</taxon>
        <taxon>Alphaproteobacteria</taxon>
        <taxon>Sphingomonadales</taxon>
        <taxon>Sphingomonadaceae</taxon>
        <taxon>Novosphingobium</taxon>
    </lineage>
</organism>
<dbReference type="SUPFAM" id="SSF52980">
    <property type="entry name" value="Restriction endonuclease-like"/>
    <property type="match status" value="1"/>
</dbReference>
<dbReference type="RefSeq" id="WP_059150907.1">
    <property type="nucleotide sequence ID" value="NZ_KQ130453.1"/>
</dbReference>
<feature type="domain" description="Restriction endonuclease type IV Mrr" evidence="1">
    <location>
        <begin position="257"/>
        <end position="386"/>
    </location>
</feature>
<dbReference type="InterPro" id="IPR011335">
    <property type="entry name" value="Restrct_endonuc-II-like"/>
</dbReference>
<evidence type="ECO:0000313" key="3">
    <source>
        <dbReference type="Proteomes" id="UP000052268"/>
    </source>
</evidence>
<dbReference type="Gene3D" id="3.40.1350.10">
    <property type="match status" value="1"/>
</dbReference>
<dbReference type="EMBL" id="JACU01000004">
    <property type="protein sequence ID" value="KMS56047.1"/>
    <property type="molecule type" value="Genomic_DNA"/>
</dbReference>
<dbReference type="GO" id="GO:0004519">
    <property type="term" value="F:endonuclease activity"/>
    <property type="evidence" value="ECO:0007669"/>
    <property type="project" value="InterPro"/>
</dbReference>
<protein>
    <recommendedName>
        <fullName evidence="1">Restriction endonuclease type IV Mrr domain-containing protein</fullName>
    </recommendedName>
</protein>
<dbReference type="PATRIC" id="fig|1114963.3.peg.1544"/>
<dbReference type="InterPro" id="IPR011856">
    <property type="entry name" value="tRNA_endonuc-like_dom_sf"/>
</dbReference>
<reference evidence="2 3" key="1">
    <citation type="journal article" date="2015" name="G3 (Bethesda)">
        <title>Insights into Ongoing Evolution of the Hexachlorocyclohexane Catabolic Pathway from Comparative Genomics of Ten Sphingomonadaceae Strains.</title>
        <authorList>
            <person name="Pearce S.L."/>
            <person name="Oakeshott J.G."/>
            <person name="Pandey G."/>
        </authorList>
    </citation>
    <scope>NUCLEOTIDE SEQUENCE [LARGE SCALE GENOMIC DNA]</scope>
    <source>
        <strain evidence="2 3">LL02</strain>
    </source>
</reference>
<proteinExistence type="predicted"/>
<dbReference type="Proteomes" id="UP000052268">
    <property type="component" value="Unassembled WGS sequence"/>
</dbReference>
<evidence type="ECO:0000259" key="1">
    <source>
        <dbReference type="Pfam" id="PF04471"/>
    </source>
</evidence>
<dbReference type="AlphaFoldDB" id="A0A0J7XWU9"/>
<dbReference type="GO" id="GO:0009307">
    <property type="term" value="P:DNA restriction-modification system"/>
    <property type="evidence" value="ECO:0007669"/>
    <property type="project" value="InterPro"/>
</dbReference>
<dbReference type="Pfam" id="PF04471">
    <property type="entry name" value="Mrr_cat"/>
    <property type="match status" value="1"/>
</dbReference>
<gene>
    <name evidence="2" type="ORF">V474_13680</name>
</gene>
<evidence type="ECO:0000313" key="2">
    <source>
        <dbReference type="EMBL" id="KMS56047.1"/>
    </source>
</evidence>
<comment type="caution">
    <text evidence="2">The sequence shown here is derived from an EMBL/GenBank/DDBJ whole genome shotgun (WGS) entry which is preliminary data.</text>
</comment>
<sequence>MSEAPTNSSLMDALEIFEATEANLVKLERLWEELQGMIPGGISFGENIEYEDRQRSYALLLESLPMLDGWKPTARPLDLDTIAQNRIDAAELGEFGIEQSVERGITDPGRELREYRFRFNNTRKALIRDALVGLIDAIDDDLRTIRAAVGPEPEHREQIEDALWSNLREHVKQVEVLLGSSVKRPTRWSDMRRHIRFGYPGDLHDIENADWPQVKAELRKGLYGVNEAMPIKVADLSTLVAARPSGPISTALSWGNIDDATFERLIYALISNEPGYENPAWLMNTNATDRGRDLSVDRVIEDALTGTLRQRVIIQCKHWTTKSVGLSDVATLKEQMKLWDHPPVSVLIIATSGRFTTDAVSWIEKHNGSGEAPRIEMWPESHLERLLSARPALIAEFGLRKH</sequence>
<accession>A0A0J7XWU9</accession>
<dbReference type="InterPro" id="IPR007560">
    <property type="entry name" value="Restrct_endonuc_IV_Mrr"/>
</dbReference>